<evidence type="ECO:0000313" key="2">
    <source>
        <dbReference type="Proteomes" id="UP000570474"/>
    </source>
</evidence>
<name>A0A847S0K2_9BACT</name>
<reference evidence="1 2" key="1">
    <citation type="submission" date="2020-04" db="EMBL/GenBank/DDBJ databases">
        <authorList>
            <person name="Yin C."/>
        </authorList>
    </citation>
    <scope>NUCLEOTIDE SEQUENCE [LARGE SCALE GENOMIC DNA]</scope>
    <source>
        <strain evidence="1 2">Ae27</strain>
    </source>
</reference>
<proteinExistence type="predicted"/>
<dbReference type="RefSeq" id="WP_168874463.1">
    <property type="nucleotide sequence ID" value="NZ_JABAIA010000004.1"/>
</dbReference>
<keyword evidence="2" id="KW-1185">Reference proteome</keyword>
<sequence length="141" mass="16433">MLNKIFIEQLMRKKDSIIQRNDSWLSILDIRFSLCVSENGTLIGLRSVGDAPEALLCRFNFLLASLDNLQLRIQEQQHGDPRYSGSWLWYYLNDLRREVIETILEYMLRIECNPGLPEFCGSIESMAEQIYRLKLQAGAFI</sequence>
<dbReference type="AlphaFoldDB" id="A0A847S0K2"/>
<gene>
    <name evidence="1" type="ORF">HGH92_29600</name>
</gene>
<organism evidence="1 2">
    <name type="scientific">Chitinophaga varians</name>
    <dbReference type="NCBI Taxonomy" id="2202339"/>
    <lineage>
        <taxon>Bacteria</taxon>
        <taxon>Pseudomonadati</taxon>
        <taxon>Bacteroidota</taxon>
        <taxon>Chitinophagia</taxon>
        <taxon>Chitinophagales</taxon>
        <taxon>Chitinophagaceae</taxon>
        <taxon>Chitinophaga</taxon>
    </lineage>
</organism>
<protein>
    <submittedName>
        <fullName evidence="1">Uncharacterized protein</fullName>
    </submittedName>
</protein>
<evidence type="ECO:0000313" key="1">
    <source>
        <dbReference type="EMBL" id="NLR68496.1"/>
    </source>
</evidence>
<comment type="caution">
    <text evidence="1">The sequence shown here is derived from an EMBL/GenBank/DDBJ whole genome shotgun (WGS) entry which is preliminary data.</text>
</comment>
<dbReference type="EMBL" id="JABAIA010000004">
    <property type="protein sequence ID" value="NLR68496.1"/>
    <property type="molecule type" value="Genomic_DNA"/>
</dbReference>
<accession>A0A847S0K2</accession>
<dbReference type="Proteomes" id="UP000570474">
    <property type="component" value="Unassembled WGS sequence"/>
</dbReference>